<dbReference type="Proteomes" id="UP000580891">
    <property type="component" value="Unassembled WGS sequence"/>
</dbReference>
<keyword evidence="3" id="KW-1185">Reference proteome</keyword>
<evidence type="ECO:0000313" key="2">
    <source>
        <dbReference type="EMBL" id="MBA2872588.1"/>
    </source>
</evidence>
<keyword evidence="1" id="KW-0472">Membrane</keyword>
<sequence>MVTITFKKQKIEFYICFDLILNVIAVISLAFILQNNVWRYIAESRL</sequence>
<keyword evidence="1" id="KW-0812">Transmembrane</keyword>
<name>A0A7W0BW48_9BACL</name>
<feature type="transmembrane region" description="Helical" evidence="1">
    <location>
        <begin position="12"/>
        <end position="33"/>
    </location>
</feature>
<accession>A0A7W0BW48</accession>
<reference evidence="2 3" key="1">
    <citation type="submission" date="2020-07" db="EMBL/GenBank/DDBJ databases">
        <title>Genomic Encyclopedia of Type Strains, Phase IV (KMG-IV): sequencing the most valuable type-strain genomes for metagenomic binning, comparative biology and taxonomic classification.</title>
        <authorList>
            <person name="Goeker M."/>
        </authorList>
    </citation>
    <scope>NUCLEOTIDE SEQUENCE [LARGE SCALE GENOMIC DNA]</scope>
    <source>
        <strain evidence="2 3">DSM 25220</strain>
    </source>
</reference>
<protein>
    <submittedName>
        <fullName evidence="2">Uncharacterized protein</fullName>
    </submittedName>
</protein>
<evidence type="ECO:0000256" key="1">
    <source>
        <dbReference type="SAM" id="Phobius"/>
    </source>
</evidence>
<keyword evidence="1" id="KW-1133">Transmembrane helix</keyword>
<gene>
    <name evidence="2" type="ORF">HNQ85_002899</name>
</gene>
<comment type="caution">
    <text evidence="2">The sequence shown here is derived from an EMBL/GenBank/DDBJ whole genome shotgun (WGS) entry which is preliminary data.</text>
</comment>
<evidence type="ECO:0000313" key="3">
    <source>
        <dbReference type="Proteomes" id="UP000580891"/>
    </source>
</evidence>
<organism evidence="2 3">
    <name type="scientific">[Anoxybacillus] calidus</name>
    <dbReference type="NCBI Taxonomy" id="575178"/>
    <lineage>
        <taxon>Bacteria</taxon>
        <taxon>Bacillati</taxon>
        <taxon>Bacillota</taxon>
        <taxon>Bacilli</taxon>
        <taxon>Bacillales</taxon>
        <taxon>Anoxybacillaceae</taxon>
        <taxon>Paranoxybacillus</taxon>
    </lineage>
</organism>
<dbReference type="AlphaFoldDB" id="A0A7W0BW48"/>
<proteinExistence type="predicted"/>
<dbReference type="EMBL" id="JACDUU010000007">
    <property type="protein sequence ID" value="MBA2872588.1"/>
    <property type="molecule type" value="Genomic_DNA"/>
</dbReference>